<evidence type="ECO:0000256" key="1">
    <source>
        <dbReference type="ARBA" id="ARBA00005695"/>
    </source>
</evidence>
<organism evidence="6 7">
    <name type="scientific">Deinococcus cavernae</name>
    <dbReference type="NCBI Taxonomy" id="2320857"/>
    <lineage>
        <taxon>Bacteria</taxon>
        <taxon>Thermotogati</taxon>
        <taxon>Deinococcota</taxon>
        <taxon>Deinococci</taxon>
        <taxon>Deinococcales</taxon>
        <taxon>Deinococcaceae</taxon>
        <taxon>Deinococcus</taxon>
    </lineage>
</organism>
<dbReference type="PIRSF" id="PIRSF002741">
    <property type="entry name" value="MppA"/>
    <property type="match status" value="1"/>
</dbReference>
<keyword evidence="7" id="KW-1185">Reference proteome</keyword>
<evidence type="ECO:0000313" key="7">
    <source>
        <dbReference type="Proteomes" id="UP000286287"/>
    </source>
</evidence>
<dbReference type="OrthoDB" id="9796817at2"/>
<dbReference type="AlphaFoldDB" id="A0A418V7S8"/>
<dbReference type="PROSITE" id="PS51257">
    <property type="entry name" value="PROKAR_LIPOPROTEIN"/>
    <property type="match status" value="1"/>
</dbReference>
<name>A0A418V7S8_9DEIO</name>
<keyword evidence="3 4" id="KW-0732">Signal</keyword>
<feature type="signal peptide" evidence="4">
    <location>
        <begin position="1"/>
        <end position="28"/>
    </location>
</feature>
<dbReference type="GO" id="GO:1904680">
    <property type="term" value="F:peptide transmembrane transporter activity"/>
    <property type="evidence" value="ECO:0007669"/>
    <property type="project" value="TreeGrafter"/>
</dbReference>
<dbReference type="EMBL" id="QYUJ01000014">
    <property type="protein sequence ID" value="RJF72158.1"/>
    <property type="molecule type" value="Genomic_DNA"/>
</dbReference>
<dbReference type="PANTHER" id="PTHR30290:SF9">
    <property type="entry name" value="OLIGOPEPTIDE-BINDING PROTEIN APPA"/>
    <property type="match status" value="1"/>
</dbReference>
<gene>
    <name evidence="6" type="ORF">D3875_11950</name>
</gene>
<comment type="caution">
    <text evidence="6">The sequence shown here is derived from an EMBL/GenBank/DDBJ whole genome shotgun (WGS) entry which is preliminary data.</text>
</comment>
<evidence type="ECO:0000256" key="4">
    <source>
        <dbReference type="SAM" id="SignalP"/>
    </source>
</evidence>
<proteinExistence type="inferred from homology"/>
<feature type="domain" description="Solute-binding protein family 5" evidence="5">
    <location>
        <begin position="90"/>
        <end position="485"/>
    </location>
</feature>
<dbReference type="InterPro" id="IPR039424">
    <property type="entry name" value="SBP_5"/>
</dbReference>
<keyword evidence="2" id="KW-0813">Transport</keyword>
<evidence type="ECO:0000313" key="6">
    <source>
        <dbReference type="EMBL" id="RJF72158.1"/>
    </source>
</evidence>
<dbReference type="SUPFAM" id="SSF53850">
    <property type="entry name" value="Periplasmic binding protein-like II"/>
    <property type="match status" value="1"/>
</dbReference>
<dbReference type="Gene3D" id="3.10.105.10">
    <property type="entry name" value="Dipeptide-binding Protein, Domain 3"/>
    <property type="match status" value="1"/>
</dbReference>
<evidence type="ECO:0000256" key="2">
    <source>
        <dbReference type="ARBA" id="ARBA00022448"/>
    </source>
</evidence>
<dbReference type="Gene3D" id="3.40.190.10">
    <property type="entry name" value="Periplasmic binding protein-like II"/>
    <property type="match status" value="1"/>
</dbReference>
<evidence type="ECO:0000259" key="5">
    <source>
        <dbReference type="Pfam" id="PF00496"/>
    </source>
</evidence>
<feature type="chain" id="PRO_5019216827" evidence="4">
    <location>
        <begin position="29"/>
        <end position="592"/>
    </location>
</feature>
<dbReference type="InterPro" id="IPR000914">
    <property type="entry name" value="SBP_5_dom"/>
</dbReference>
<dbReference type="RefSeq" id="WP_119764012.1">
    <property type="nucleotide sequence ID" value="NZ_QYUJ01000014.1"/>
</dbReference>
<accession>A0A418V7S8</accession>
<evidence type="ECO:0000256" key="3">
    <source>
        <dbReference type="ARBA" id="ARBA00022729"/>
    </source>
</evidence>
<dbReference type="PANTHER" id="PTHR30290">
    <property type="entry name" value="PERIPLASMIC BINDING COMPONENT OF ABC TRANSPORTER"/>
    <property type="match status" value="1"/>
</dbReference>
<dbReference type="GO" id="GO:0042597">
    <property type="term" value="C:periplasmic space"/>
    <property type="evidence" value="ECO:0007669"/>
    <property type="project" value="UniProtKB-ARBA"/>
</dbReference>
<dbReference type="Pfam" id="PF00496">
    <property type="entry name" value="SBP_bac_5"/>
    <property type="match status" value="1"/>
</dbReference>
<sequence length="592" mass="65219">MKHLKLTAAISALLLSSCTMLGPRNAQAFVWPAAWSTAQPGEAKYGGMLNAYGFTSFSSYNPFTNTDNPGPFMYLETGANLFMPDPRDNQPVPHMAAAQPIISEDGKVYTIKLREGLKFSDGTEITARDFVTTWKLHADKELKSPLRSRFFMGEQPVTFEALDPYTLRVTFPSPPATALNTLAFAPWPDHIFGAAYQKGGAKAVAELWGPQAKAGEVVSAGMLTLGQADNRPEGTVTFVKNRYWGEWNKDSQGRSLPYLDGLSVYMLKASQPTLPRFLAGQADLAGFTSAADARTINDAVKAGTLKANVLNNVGKLNVGTYLVFNWNKADDPFKQALYRDVRFRRAVSHLINRQKMVDEILGGMGEPTGSIIPAQHTAYIPADLPTYGYDPAAAAKLLADLGFTQKDAEGYLVKDGKRAEFEILSYASDYTKKHMDIIIEDARAAGVKVTYRPIDGRELFKVLDATPDTLEKRPFDAAFYNASGPPSLWPFTASSARCDGVDHQFNRTGKCLTDEETKIAALAMEGEREPDLQKRTVIGQELHRLLAEQQYFIPIVAYTFGVAYNERIGGVLPPQYLTAPTRSTLYPLTFIR</sequence>
<dbReference type="InterPro" id="IPR023765">
    <property type="entry name" value="SBP_5_CS"/>
</dbReference>
<comment type="similarity">
    <text evidence="1">Belongs to the bacterial solute-binding protein 5 family.</text>
</comment>
<dbReference type="InterPro" id="IPR030678">
    <property type="entry name" value="Peptide/Ni-bd"/>
</dbReference>
<protein>
    <submittedName>
        <fullName evidence="6">ABC transporter substrate-binding protein</fullName>
    </submittedName>
</protein>
<dbReference type="GO" id="GO:0015833">
    <property type="term" value="P:peptide transport"/>
    <property type="evidence" value="ECO:0007669"/>
    <property type="project" value="TreeGrafter"/>
</dbReference>
<dbReference type="GO" id="GO:0043190">
    <property type="term" value="C:ATP-binding cassette (ABC) transporter complex"/>
    <property type="evidence" value="ECO:0007669"/>
    <property type="project" value="InterPro"/>
</dbReference>
<reference evidence="6 7" key="1">
    <citation type="submission" date="2018-09" db="EMBL/GenBank/DDBJ databases">
        <authorList>
            <person name="Zhu H."/>
        </authorList>
    </citation>
    <scope>NUCLEOTIDE SEQUENCE [LARGE SCALE GENOMIC DNA]</scope>
    <source>
        <strain evidence="6 7">K2S05-167</strain>
    </source>
</reference>
<dbReference type="PROSITE" id="PS01040">
    <property type="entry name" value="SBP_BACTERIAL_5"/>
    <property type="match status" value="1"/>
</dbReference>
<dbReference type="Proteomes" id="UP000286287">
    <property type="component" value="Unassembled WGS sequence"/>
</dbReference>